<dbReference type="KEGG" id="schi:SCHIN_v1c05350"/>
<evidence type="ECO:0000313" key="1">
    <source>
        <dbReference type="EMBL" id="QEH61732.1"/>
    </source>
</evidence>
<dbReference type="EMBL" id="CP043026">
    <property type="protein sequence ID" value="QEH61732.1"/>
    <property type="molecule type" value="Genomic_DNA"/>
</dbReference>
<accession>A0A5B9Y6M0</accession>
<organism evidence="1 2">
    <name type="scientific">Spiroplasma chinense</name>
    <dbReference type="NCBI Taxonomy" id="216932"/>
    <lineage>
        <taxon>Bacteria</taxon>
        <taxon>Bacillati</taxon>
        <taxon>Mycoplasmatota</taxon>
        <taxon>Mollicutes</taxon>
        <taxon>Entomoplasmatales</taxon>
        <taxon>Spiroplasmataceae</taxon>
        <taxon>Spiroplasma</taxon>
    </lineage>
</organism>
<gene>
    <name evidence="1" type="ORF">SCHIN_v1c05350</name>
</gene>
<dbReference type="Proteomes" id="UP000323144">
    <property type="component" value="Chromosome"/>
</dbReference>
<protein>
    <submittedName>
        <fullName evidence="1">Uncharacterized protein</fullName>
    </submittedName>
</protein>
<dbReference type="AlphaFoldDB" id="A0A5B9Y6M0"/>
<evidence type="ECO:0000313" key="2">
    <source>
        <dbReference type="Proteomes" id="UP000323144"/>
    </source>
</evidence>
<reference evidence="1 2" key="1">
    <citation type="submission" date="2019-08" db="EMBL/GenBank/DDBJ databases">
        <title>Complete genome sequence of Spiroplasma chinense CCH (DSM 19755).</title>
        <authorList>
            <person name="Shen H.-Y."/>
            <person name="Lin Y.-C."/>
            <person name="Chou L."/>
            <person name="Kuo C.-H."/>
        </authorList>
    </citation>
    <scope>NUCLEOTIDE SEQUENCE [LARGE SCALE GENOMIC DNA]</scope>
    <source>
        <strain evidence="1 2">CCH</strain>
    </source>
</reference>
<proteinExistence type="predicted"/>
<sequence length="444" mass="52998">MSKINMINNFVIAVNKNIPLDSKINESIKETYEKFKQILKDSEYSIKKLGDFKYKSFYSKSKVINLDLAIVKYFPIAGFKHQKFSEDILELFKQMPIKYKIKKYPNYISVYWSEKGIEYNFRFILMVRKLEQGFEIDYVNRNGIVQDDWALQVTEAFCTANKISGGTLFKVKRVLNYILKDEFSYTYNLDYSLLSWFYEYFSRSLNSFIDQKYNIEKKELQVENFSKIKNLKLWFSKHVNINNLYFFIFSKLQSINTYYYSEISFENYEIFADISRYSLNTNSNFALPSSFFKDIRIFDLQNFDDLTFIQTNCGNEFGYSKIAWDKARNEDKRYFVSPCIVTGISNFAMFRKWFTKLSEELYSKLSTGLKEEIKSTKQREAMEELNMLAHNWLSSYISKTRYLKPYFDAKYPFAGNSDFETILKMITTTLDKIDEQSWIMENDN</sequence>
<name>A0A5B9Y6M0_9MOLU</name>
<dbReference type="RefSeq" id="WP_166508118.1">
    <property type="nucleotide sequence ID" value="NZ_CP043026.1"/>
</dbReference>
<keyword evidence="2" id="KW-1185">Reference proteome</keyword>